<comment type="caution">
    <text evidence="2">The sequence shown here is derived from an EMBL/GenBank/DDBJ whole genome shotgun (WGS) entry which is preliminary data.</text>
</comment>
<evidence type="ECO:0000313" key="2">
    <source>
        <dbReference type="EMBL" id="KAA0971872.1"/>
    </source>
</evidence>
<gene>
    <name evidence="2" type="ORF">FPY71_01720</name>
</gene>
<sequence length="111" mass="11589">MAAAGISGTAYLLMAALLAGWLAAPAAAGERKRLNLPKHVSEQRVLQLSPGSGVNPGYHRPALVKPYQPEAVIFTGKVPVAVKPKDKDQLQPTGSFSGTRSFVSGPPGFKP</sequence>
<name>A0A5B0E0Q4_9HYPH</name>
<dbReference type="OrthoDB" id="7908383at2"/>
<reference evidence="2 3" key="1">
    <citation type="submission" date="2019-08" db="EMBL/GenBank/DDBJ databases">
        <title>Aureimonas fodiniaquatilis sp. nov., isolated from a coal mine wastewater.</title>
        <authorList>
            <person name="Kim W."/>
        </authorList>
    </citation>
    <scope>NUCLEOTIDE SEQUENCE [LARGE SCALE GENOMIC DNA]</scope>
    <source>
        <strain evidence="2 3">CAU 1482</strain>
    </source>
</reference>
<evidence type="ECO:0000256" key="1">
    <source>
        <dbReference type="SAM" id="MobiDB-lite"/>
    </source>
</evidence>
<dbReference type="EMBL" id="VTWH01000001">
    <property type="protein sequence ID" value="KAA0971872.1"/>
    <property type="molecule type" value="Genomic_DNA"/>
</dbReference>
<dbReference type="Proteomes" id="UP000324738">
    <property type="component" value="Unassembled WGS sequence"/>
</dbReference>
<dbReference type="AlphaFoldDB" id="A0A5B0E0Q4"/>
<proteinExistence type="predicted"/>
<organism evidence="2 3">
    <name type="scientific">Aureimonas fodinaquatilis</name>
    <dbReference type="NCBI Taxonomy" id="2565783"/>
    <lineage>
        <taxon>Bacteria</taxon>
        <taxon>Pseudomonadati</taxon>
        <taxon>Pseudomonadota</taxon>
        <taxon>Alphaproteobacteria</taxon>
        <taxon>Hyphomicrobiales</taxon>
        <taxon>Aurantimonadaceae</taxon>
        <taxon>Aureimonas</taxon>
    </lineage>
</organism>
<keyword evidence="3" id="KW-1185">Reference proteome</keyword>
<feature type="region of interest" description="Disordered" evidence="1">
    <location>
        <begin position="84"/>
        <end position="111"/>
    </location>
</feature>
<protein>
    <submittedName>
        <fullName evidence="2">Uncharacterized protein</fullName>
    </submittedName>
</protein>
<feature type="compositionally biased region" description="Polar residues" evidence="1">
    <location>
        <begin position="90"/>
        <end position="102"/>
    </location>
</feature>
<accession>A0A5B0E0Q4</accession>
<evidence type="ECO:0000313" key="3">
    <source>
        <dbReference type="Proteomes" id="UP000324738"/>
    </source>
</evidence>
<dbReference type="RefSeq" id="WP_149297021.1">
    <property type="nucleotide sequence ID" value="NZ_VTWH01000001.1"/>
</dbReference>